<gene>
    <name evidence="1" type="ORF">TNCV_4095791</name>
</gene>
<dbReference type="Proteomes" id="UP000887159">
    <property type="component" value="Unassembled WGS sequence"/>
</dbReference>
<evidence type="ECO:0000313" key="2">
    <source>
        <dbReference type="Proteomes" id="UP000887159"/>
    </source>
</evidence>
<proteinExistence type="predicted"/>
<dbReference type="EMBL" id="BMAU01021276">
    <property type="protein sequence ID" value="GFY07709.1"/>
    <property type="molecule type" value="Genomic_DNA"/>
</dbReference>
<organism evidence="1 2">
    <name type="scientific">Trichonephila clavipes</name>
    <name type="common">Golden silk orbweaver</name>
    <name type="synonym">Nephila clavipes</name>
    <dbReference type="NCBI Taxonomy" id="2585209"/>
    <lineage>
        <taxon>Eukaryota</taxon>
        <taxon>Metazoa</taxon>
        <taxon>Ecdysozoa</taxon>
        <taxon>Arthropoda</taxon>
        <taxon>Chelicerata</taxon>
        <taxon>Arachnida</taxon>
        <taxon>Araneae</taxon>
        <taxon>Araneomorphae</taxon>
        <taxon>Entelegynae</taxon>
        <taxon>Araneoidea</taxon>
        <taxon>Nephilidae</taxon>
        <taxon>Trichonephila</taxon>
    </lineage>
</organism>
<evidence type="ECO:0000313" key="1">
    <source>
        <dbReference type="EMBL" id="GFY07709.1"/>
    </source>
</evidence>
<comment type="caution">
    <text evidence="1">The sequence shown here is derived from an EMBL/GenBank/DDBJ whole genome shotgun (WGS) entry which is preliminary data.</text>
</comment>
<protein>
    <submittedName>
        <fullName evidence="1">Uncharacterized protein</fullName>
    </submittedName>
</protein>
<reference evidence="1" key="1">
    <citation type="submission" date="2020-08" db="EMBL/GenBank/DDBJ databases">
        <title>Multicomponent nature underlies the extraordinary mechanical properties of spider dragline silk.</title>
        <authorList>
            <person name="Kono N."/>
            <person name="Nakamura H."/>
            <person name="Mori M."/>
            <person name="Yoshida Y."/>
            <person name="Ohtoshi R."/>
            <person name="Malay A.D."/>
            <person name="Moran D.A.P."/>
            <person name="Tomita M."/>
            <person name="Numata K."/>
            <person name="Arakawa K."/>
        </authorList>
    </citation>
    <scope>NUCLEOTIDE SEQUENCE</scope>
</reference>
<keyword evidence="2" id="KW-1185">Reference proteome</keyword>
<accession>A0A8X6S6H6</accession>
<sequence length="101" mass="11661">MTFAIHFSIGELDLWNPGMVRNIYRLELKYFLLGKYLTERSDVEVLDKHDNKLWTRLSRLAERYPVGTLYGGQQSVVSPLPWPSPDLFSPAIGAHFGETHR</sequence>
<dbReference type="AlphaFoldDB" id="A0A8X6S6H6"/>
<name>A0A8X6S6H6_TRICX</name>